<dbReference type="HOGENOM" id="CLU_1198428_0_0_10"/>
<dbReference type="EMBL" id="CP002691">
    <property type="protein sequence ID" value="AEE47964.1"/>
    <property type="molecule type" value="Genomic_DNA"/>
</dbReference>
<evidence type="ECO:0000313" key="3">
    <source>
        <dbReference type="Proteomes" id="UP000008461"/>
    </source>
</evidence>
<sequence length="231" mass="27233">MFYSHTYDFLAKLLLIALMVAAFFILQIDHWQQFMMTHWGLREGQVLFFIIVTITAFFVLPLFVFVYLPFLAPAAAWCYLRFSLKTPVSWALAKKTESLFRPTLKRLQWFPMKGLKETPQEKREEVLLLFFNEVQSNPDLYGNKSWIDEYLRQNLSKNGYRAFHITLIPIALWVLYGTFDQSGIPGWLSQLQANYLFAGNHYPMLSFVFAMVFFTFLLAGPFLLFSRMVRR</sequence>
<evidence type="ECO:0000313" key="2">
    <source>
        <dbReference type="EMBL" id="AEE47964.1"/>
    </source>
</evidence>
<organism evidence="2 3">
    <name type="scientific">Haliscomenobacter hydrossis (strain ATCC 27775 / DSM 1100 / LMG 10767 / O)</name>
    <dbReference type="NCBI Taxonomy" id="760192"/>
    <lineage>
        <taxon>Bacteria</taxon>
        <taxon>Pseudomonadati</taxon>
        <taxon>Bacteroidota</taxon>
        <taxon>Saprospiria</taxon>
        <taxon>Saprospirales</taxon>
        <taxon>Haliscomenobacteraceae</taxon>
        <taxon>Haliscomenobacter</taxon>
    </lineage>
</organism>
<accession>F4KRH4</accession>
<dbReference type="Proteomes" id="UP000008461">
    <property type="component" value="Chromosome"/>
</dbReference>
<feature type="transmembrane region" description="Helical" evidence="1">
    <location>
        <begin position="6"/>
        <end position="26"/>
    </location>
</feature>
<evidence type="ECO:0000256" key="1">
    <source>
        <dbReference type="SAM" id="Phobius"/>
    </source>
</evidence>
<protein>
    <submittedName>
        <fullName evidence="2">Uncharacterized protein</fullName>
    </submittedName>
</protein>
<keyword evidence="1" id="KW-1133">Transmembrane helix</keyword>
<feature type="transmembrane region" description="Helical" evidence="1">
    <location>
        <begin position="162"/>
        <end position="179"/>
    </location>
</feature>
<dbReference type="RefSeq" id="WP_013762528.1">
    <property type="nucleotide sequence ID" value="NC_015510.1"/>
</dbReference>
<dbReference type="AlphaFoldDB" id="F4KRH4"/>
<gene>
    <name evidence="2" type="ordered locus">Halhy_0050</name>
</gene>
<keyword evidence="3" id="KW-1185">Reference proteome</keyword>
<keyword evidence="1" id="KW-0812">Transmembrane</keyword>
<reference evidence="2 3" key="1">
    <citation type="journal article" date="2011" name="Stand. Genomic Sci.">
        <title>Complete genome sequence of Haliscomenobacter hydrossis type strain (O).</title>
        <authorList>
            <consortium name="US DOE Joint Genome Institute (JGI-PGF)"/>
            <person name="Daligault H."/>
            <person name="Lapidus A."/>
            <person name="Zeytun A."/>
            <person name="Nolan M."/>
            <person name="Lucas S."/>
            <person name="Del Rio T.G."/>
            <person name="Tice H."/>
            <person name="Cheng J.F."/>
            <person name="Tapia R."/>
            <person name="Han C."/>
            <person name="Goodwin L."/>
            <person name="Pitluck S."/>
            <person name="Liolios K."/>
            <person name="Pagani I."/>
            <person name="Ivanova N."/>
            <person name="Huntemann M."/>
            <person name="Mavromatis K."/>
            <person name="Mikhailova N."/>
            <person name="Pati A."/>
            <person name="Chen A."/>
            <person name="Palaniappan K."/>
            <person name="Land M."/>
            <person name="Hauser L."/>
            <person name="Brambilla E.M."/>
            <person name="Rohde M."/>
            <person name="Verbarg S."/>
            <person name="Goker M."/>
            <person name="Bristow J."/>
            <person name="Eisen J.A."/>
            <person name="Markowitz V."/>
            <person name="Hugenholtz P."/>
            <person name="Kyrpides N.C."/>
            <person name="Klenk H.P."/>
            <person name="Woyke T."/>
        </authorList>
    </citation>
    <scope>NUCLEOTIDE SEQUENCE [LARGE SCALE GENOMIC DNA]</scope>
    <source>
        <strain evidence="3">ATCC 27775 / DSM 1100 / LMG 10767 / O</strain>
    </source>
</reference>
<name>F4KRH4_HALH1</name>
<dbReference type="KEGG" id="hhy:Halhy_0050"/>
<reference key="2">
    <citation type="submission" date="2011-04" db="EMBL/GenBank/DDBJ databases">
        <title>Complete sequence of chromosome of Haliscomenobacter hydrossis DSM 1100.</title>
        <authorList>
            <consortium name="US DOE Joint Genome Institute (JGI-PGF)"/>
            <person name="Lucas S."/>
            <person name="Han J."/>
            <person name="Lapidus A."/>
            <person name="Bruce D."/>
            <person name="Goodwin L."/>
            <person name="Pitluck S."/>
            <person name="Peters L."/>
            <person name="Kyrpides N."/>
            <person name="Mavromatis K."/>
            <person name="Ivanova N."/>
            <person name="Ovchinnikova G."/>
            <person name="Pagani I."/>
            <person name="Daligault H."/>
            <person name="Detter J.C."/>
            <person name="Han C."/>
            <person name="Land M."/>
            <person name="Hauser L."/>
            <person name="Markowitz V."/>
            <person name="Cheng J.-F."/>
            <person name="Hugenholtz P."/>
            <person name="Woyke T."/>
            <person name="Wu D."/>
            <person name="Verbarg S."/>
            <person name="Frueling A."/>
            <person name="Brambilla E."/>
            <person name="Klenk H.-P."/>
            <person name="Eisen J.A."/>
        </authorList>
    </citation>
    <scope>NUCLEOTIDE SEQUENCE</scope>
    <source>
        <strain>DSM 1100</strain>
    </source>
</reference>
<keyword evidence="1" id="KW-0472">Membrane</keyword>
<proteinExistence type="predicted"/>
<feature type="transmembrane region" description="Helical" evidence="1">
    <location>
        <begin position="204"/>
        <end position="225"/>
    </location>
</feature>
<feature type="transmembrane region" description="Helical" evidence="1">
    <location>
        <begin position="46"/>
        <end position="68"/>
    </location>
</feature>